<evidence type="ECO:0000313" key="3">
    <source>
        <dbReference type="EMBL" id="TNH39661.1"/>
    </source>
</evidence>
<comment type="caution">
    <text evidence="3">The sequence shown here is derived from an EMBL/GenBank/DDBJ whole genome shotgun (WGS) entry which is preliminary data.</text>
</comment>
<dbReference type="InterPro" id="IPR050739">
    <property type="entry name" value="MFP"/>
</dbReference>
<keyword evidence="4" id="KW-1185">Reference proteome</keyword>
<protein>
    <submittedName>
        <fullName evidence="3">HlyD family secretion protein</fullName>
    </submittedName>
</protein>
<name>A0A5C4R7K5_9RHOB</name>
<accession>A0A5C4R7K5</accession>
<dbReference type="SUPFAM" id="SSF111369">
    <property type="entry name" value="HlyD-like secretion proteins"/>
    <property type="match status" value="2"/>
</dbReference>
<dbReference type="GO" id="GO:0055085">
    <property type="term" value="P:transmembrane transport"/>
    <property type="evidence" value="ECO:0007669"/>
    <property type="project" value="InterPro"/>
</dbReference>
<dbReference type="Gene3D" id="2.40.50.100">
    <property type="match status" value="1"/>
</dbReference>
<dbReference type="EMBL" id="VDDC01000013">
    <property type="protein sequence ID" value="TNH39661.1"/>
    <property type="molecule type" value="Genomic_DNA"/>
</dbReference>
<sequence>MKKENLVPTAIALILGLAGTLLLLFAWGLPPFSTAAPQTENAYLRAEVTMIAPQLSGYVTAVEVEDYQTVAKGDVIARIDDRIPRQKLAQAEALLQGAQAALKVAEQDVVSAEAVARAEQAGVEAADGALENARSQADRAGQLLDRGVTSQSSSDQVRLALQQAQAARIQAGARLDVQTEAIRSANVALDARRADIASAEAAVQLARIEVDNTVIHAPADGSLGQIAVHVGQYVTPGTALVPHVGTDLWVIANFRETAMRGLAPGSPVSFTVDALQDRRFTGQVESLSPATASEFSLMAGTASAGNFTKIAQRLPVRITIDPDQDRAALRPGMSVVVRAGS</sequence>
<dbReference type="PANTHER" id="PTHR30386">
    <property type="entry name" value="MEMBRANE FUSION SUBUNIT OF EMRAB-TOLC MULTIDRUG EFFLUX PUMP"/>
    <property type="match status" value="1"/>
</dbReference>
<proteinExistence type="predicted"/>
<dbReference type="Gene3D" id="1.10.287.470">
    <property type="entry name" value="Helix hairpin bin"/>
    <property type="match status" value="2"/>
</dbReference>
<dbReference type="Gene3D" id="2.40.30.170">
    <property type="match status" value="1"/>
</dbReference>
<evidence type="ECO:0000256" key="1">
    <source>
        <dbReference type="SAM" id="Coils"/>
    </source>
</evidence>
<dbReference type="Pfam" id="PF25963">
    <property type="entry name" value="Beta-barrel_AAEA"/>
    <property type="match status" value="1"/>
</dbReference>
<dbReference type="RefSeq" id="WP_046001049.1">
    <property type="nucleotide sequence ID" value="NZ_VDDC01000013.1"/>
</dbReference>
<evidence type="ECO:0000259" key="2">
    <source>
        <dbReference type="Pfam" id="PF25963"/>
    </source>
</evidence>
<reference evidence="3 4" key="1">
    <citation type="submission" date="2019-06" db="EMBL/GenBank/DDBJ databases">
        <authorList>
            <person name="Li J."/>
        </authorList>
    </citation>
    <scope>NUCLEOTIDE SEQUENCE [LARGE SCALE GENOMIC DNA]</scope>
    <source>
        <strain evidence="3 4">CGMCC 1.8012</strain>
    </source>
</reference>
<keyword evidence="1" id="KW-0175">Coiled coil</keyword>
<dbReference type="AlphaFoldDB" id="A0A5C4R7K5"/>
<evidence type="ECO:0000313" key="4">
    <source>
        <dbReference type="Proteomes" id="UP000304880"/>
    </source>
</evidence>
<feature type="coiled-coil region" evidence="1">
    <location>
        <begin position="88"/>
        <end position="115"/>
    </location>
</feature>
<dbReference type="PANTHER" id="PTHR30386:SF24">
    <property type="entry name" value="MULTIDRUG RESISTANCE EFFLUX PUMP"/>
    <property type="match status" value="1"/>
</dbReference>
<gene>
    <name evidence="3" type="ORF">FHD67_08085</name>
</gene>
<dbReference type="Proteomes" id="UP000304880">
    <property type="component" value="Unassembled WGS sequence"/>
</dbReference>
<feature type="domain" description="p-hydroxybenzoic acid efflux pump subunit AaeA-like beta-barrel" evidence="2">
    <location>
        <begin position="249"/>
        <end position="337"/>
    </location>
</feature>
<dbReference type="InterPro" id="IPR058634">
    <property type="entry name" value="AaeA-lik-b-barrel"/>
</dbReference>
<organism evidence="3 4">
    <name type="scientific">Paracoccus haeundaensis</name>
    <dbReference type="NCBI Taxonomy" id="225362"/>
    <lineage>
        <taxon>Bacteria</taxon>
        <taxon>Pseudomonadati</taxon>
        <taxon>Pseudomonadota</taxon>
        <taxon>Alphaproteobacteria</taxon>
        <taxon>Rhodobacterales</taxon>
        <taxon>Paracoccaceae</taxon>
        <taxon>Paracoccus</taxon>
    </lineage>
</organism>